<keyword evidence="1" id="KW-0732">Signal</keyword>
<evidence type="ECO:0000313" key="3">
    <source>
        <dbReference type="Proteomes" id="UP000593571"/>
    </source>
</evidence>
<dbReference type="PROSITE" id="PS51257">
    <property type="entry name" value="PROKAR_LIPOPROTEIN"/>
    <property type="match status" value="1"/>
</dbReference>
<organism evidence="2 3">
    <name type="scientific">Rousettus aegyptiacus</name>
    <name type="common">Egyptian fruit bat</name>
    <name type="synonym">Pteropus aegyptiacus</name>
    <dbReference type="NCBI Taxonomy" id="9407"/>
    <lineage>
        <taxon>Eukaryota</taxon>
        <taxon>Metazoa</taxon>
        <taxon>Chordata</taxon>
        <taxon>Craniata</taxon>
        <taxon>Vertebrata</taxon>
        <taxon>Euteleostomi</taxon>
        <taxon>Mammalia</taxon>
        <taxon>Eutheria</taxon>
        <taxon>Laurasiatheria</taxon>
        <taxon>Chiroptera</taxon>
        <taxon>Yinpterochiroptera</taxon>
        <taxon>Pteropodoidea</taxon>
        <taxon>Pteropodidae</taxon>
        <taxon>Rousettinae</taxon>
        <taxon>Rousettus</taxon>
    </lineage>
</organism>
<evidence type="ECO:0000313" key="2">
    <source>
        <dbReference type="EMBL" id="KAF6447766.1"/>
    </source>
</evidence>
<sequence length="137" mass="14535">MRALAAPITLQATRGLSFLAVLAACTVSMETAEEVTVAGPPRVTPRLAGCRRPDCGLPGAAARVDSTPSSPPPLHTARGFGHMMVWSQPETAHLGTRALSCASVLGLWHAEMRQETRAQLRDTNVCCKTPPRGSLHL</sequence>
<feature type="signal peptide" evidence="1">
    <location>
        <begin position="1"/>
        <end position="31"/>
    </location>
</feature>
<dbReference type="AlphaFoldDB" id="A0A7J8FJD5"/>
<protein>
    <submittedName>
        <fullName evidence="2">Uncharacterized protein</fullName>
    </submittedName>
</protein>
<keyword evidence="3" id="KW-1185">Reference proteome</keyword>
<name>A0A7J8FJD5_ROUAE</name>
<feature type="chain" id="PRO_5029751128" evidence="1">
    <location>
        <begin position="32"/>
        <end position="137"/>
    </location>
</feature>
<gene>
    <name evidence="2" type="ORF">HJG63_012132</name>
</gene>
<reference evidence="2 3" key="1">
    <citation type="journal article" date="2020" name="Nature">
        <title>Six reference-quality genomes reveal evolution of bat adaptations.</title>
        <authorList>
            <person name="Jebb D."/>
            <person name="Huang Z."/>
            <person name="Pippel M."/>
            <person name="Hughes G.M."/>
            <person name="Lavrichenko K."/>
            <person name="Devanna P."/>
            <person name="Winkler S."/>
            <person name="Jermiin L.S."/>
            <person name="Skirmuntt E.C."/>
            <person name="Katzourakis A."/>
            <person name="Burkitt-Gray L."/>
            <person name="Ray D.A."/>
            <person name="Sullivan K.A.M."/>
            <person name="Roscito J.G."/>
            <person name="Kirilenko B.M."/>
            <person name="Davalos L.M."/>
            <person name="Corthals A.P."/>
            <person name="Power M.L."/>
            <person name="Jones G."/>
            <person name="Ransome R.D."/>
            <person name="Dechmann D.K.N."/>
            <person name="Locatelli A.G."/>
            <person name="Puechmaille S.J."/>
            <person name="Fedrigo O."/>
            <person name="Jarvis E.D."/>
            <person name="Hiller M."/>
            <person name="Vernes S.C."/>
            <person name="Myers E.W."/>
            <person name="Teeling E.C."/>
        </authorList>
    </citation>
    <scope>NUCLEOTIDE SEQUENCE [LARGE SCALE GENOMIC DNA]</scope>
    <source>
        <strain evidence="2">MRouAeg1</strain>
        <tissue evidence="2">Muscle</tissue>
    </source>
</reference>
<dbReference type="Proteomes" id="UP000593571">
    <property type="component" value="Unassembled WGS sequence"/>
</dbReference>
<comment type="caution">
    <text evidence="2">The sequence shown here is derived from an EMBL/GenBank/DDBJ whole genome shotgun (WGS) entry which is preliminary data.</text>
</comment>
<evidence type="ECO:0000256" key="1">
    <source>
        <dbReference type="SAM" id="SignalP"/>
    </source>
</evidence>
<proteinExistence type="predicted"/>
<dbReference type="EMBL" id="JACASE010000007">
    <property type="protein sequence ID" value="KAF6447766.1"/>
    <property type="molecule type" value="Genomic_DNA"/>
</dbReference>
<accession>A0A7J8FJD5</accession>